<dbReference type="GO" id="GO:1990904">
    <property type="term" value="C:ribonucleoprotein complex"/>
    <property type="evidence" value="ECO:0007669"/>
    <property type="project" value="UniProtKB-KW"/>
</dbReference>
<sequence>MVGKLVQSVQPDSAVTLSVPGVEEQAMRMRFDIPDWAGADREALIYKSVTDFTPIGLTMISGRLFNAPVRPDIVHEVVVWQLAKRRAGTAKQKGRSEVHYSTRKLRPQKGTGRARLGSRGAMHLVGGGRAHPKRPRNFDYPLPVPFRRNGLRSVLTTKYASGHLWIVENCDIPEVNSLILEDAFVKLGWESVMICDWNANGERNVTTNTDLAQLPMENVLMIKPEGLNVYDLLSFDHVVLTLPALHKLEERYTMHNELY</sequence>
<protein>
    <recommendedName>
        <fullName evidence="5">Large ribosomal subunit protein uL4m</fullName>
    </recommendedName>
</protein>
<dbReference type="PANTHER" id="PTHR10746:SF6">
    <property type="entry name" value="LARGE RIBOSOMAL SUBUNIT PROTEIN UL4M"/>
    <property type="match status" value="1"/>
</dbReference>
<comment type="similarity">
    <text evidence="2">Belongs to the universal ribosomal protein uL4 family.</text>
</comment>
<dbReference type="InterPro" id="IPR002136">
    <property type="entry name" value="Ribosomal_uL4"/>
</dbReference>
<dbReference type="InterPro" id="IPR023574">
    <property type="entry name" value="Ribosomal_uL4_dom_sf"/>
</dbReference>
<comment type="function">
    <text evidence="1">Probably binds the 23S rRNA.</text>
</comment>
<dbReference type="GO" id="GO:0005840">
    <property type="term" value="C:ribosome"/>
    <property type="evidence" value="ECO:0007669"/>
    <property type="project" value="UniProtKB-KW"/>
</dbReference>
<keyword evidence="4" id="KW-0687">Ribonucleoprotein</keyword>
<evidence type="ECO:0000256" key="2">
    <source>
        <dbReference type="ARBA" id="ARBA00010528"/>
    </source>
</evidence>
<evidence type="ECO:0000313" key="8">
    <source>
        <dbReference type="Proteomes" id="UP000324585"/>
    </source>
</evidence>
<dbReference type="GO" id="GO:0003735">
    <property type="term" value="F:structural constituent of ribosome"/>
    <property type="evidence" value="ECO:0007669"/>
    <property type="project" value="InterPro"/>
</dbReference>
<dbReference type="NCBIfam" id="TIGR03953">
    <property type="entry name" value="rplD_bact"/>
    <property type="match status" value="1"/>
</dbReference>
<dbReference type="GO" id="GO:0006412">
    <property type="term" value="P:translation"/>
    <property type="evidence" value="ECO:0007669"/>
    <property type="project" value="InterPro"/>
</dbReference>
<dbReference type="EMBL" id="VRMN01000003">
    <property type="protein sequence ID" value="KAA8495891.1"/>
    <property type="molecule type" value="Genomic_DNA"/>
</dbReference>
<dbReference type="InterPro" id="IPR013005">
    <property type="entry name" value="Ribosomal_uL4-like"/>
</dbReference>
<dbReference type="AlphaFoldDB" id="A0A5J4YWG9"/>
<evidence type="ECO:0000256" key="5">
    <source>
        <dbReference type="ARBA" id="ARBA00040565"/>
    </source>
</evidence>
<dbReference type="OMA" id="PQVHILE"/>
<evidence type="ECO:0000256" key="6">
    <source>
        <dbReference type="SAM" id="MobiDB-lite"/>
    </source>
</evidence>
<gene>
    <name evidence="7" type="ORF">FVE85_2046</name>
</gene>
<keyword evidence="8" id="KW-1185">Reference proteome</keyword>
<proteinExistence type="inferred from homology"/>
<evidence type="ECO:0000256" key="3">
    <source>
        <dbReference type="ARBA" id="ARBA00022980"/>
    </source>
</evidence>
<name>A0A5J4YWG9_PORPP</name>
<keyword evidence="3 7" id="KW-0689">Ribosomal protein</keyword>
<evidence type="ECO:0000256" key="4">
    <source>
        <dbReference type="ARBA" id="ARBA00023274"/>
    </source>
</evidence>
<evidence type="ECO:0000256" key="1">
    <source>
        <dbReference type="ARBA" id="ARBA00004083"/>
    </source>
</evidence>
<accession>A0A5J4YWG9</accession>
<dbReference type="Proteomes" id="UP000324585">
    <property type="component" value="Unassembled WGS sequence"/>
</dbReference>
<dbReference type="Pfam" id="PF00573">
    <property type="entry name" value="Ribosomal_L4"/>
    <property type="match status" value="1"/>
</dbReference>
<dbReference type="SUPFAM" id="SSF52166">
    <property type="entry name" value="Ribosomal protein L4"/>
    <property type="match status" value="1"/>
</dbReference>
<dbReference type="PANTHER" id="PTHR10746">
    <property type="entry name" value="50S RIBOSOMAL PROTEIN L4"/>
    <property type="match status" value="1"/>
</dbReference>
<dbReference type="Gene3D" id="3.40.1370.10">
    <property type="match status" value="1"/>
</dbReference>
<dbReference type="OrthoDB" id="275876at2759"/>
<reference evidence="8" key="1">
    <citation type="journal article" date="2019" name="Nat. Commun.">
        <title>Expansion of phycobilisome linker gene families in mesophilic red algae.</title>
        <authorList>
            <person name="Lee J."/>
            <person name="Kim D."/>
            <person name="Bhattacharya D."/>
            <person name="Yoon H.S."/>
        </authorList>
    </citation>
    <scope>NUCLEOTIDE SEQUENCE [LARGE SCALE GENOMIC DNA]</scope>
    <source>
        <strain evidence="8">CCMP 1328</strain>
    </source>
</reference>
<organism evidence="7 8">
    <name type="scientific">Porphyridium purpureum</name>
    <name type="common">Red alga</name>
    <name type="synonym">Porphyridium cruentum</name>
    <dbReference type="NCBI Taxonomy" id="35688"/>
    <lineage>
        <taxon>Eukaryota</taxon>
        <taxon>Rhodophyta</taxon>
        <taxon>Bangiophyceae</taxon>
        <taxon>Porphyridiales</taxon>
        <taxon>Porphyridiaceae</taxon>
        <taxon>Porphyridium</taxon>
    </lineage>
</organism>
<feature type="region of interest" description="Disordered" evidence="6">
    <location>
        <begin position="91"/>
        <end position="115"/>
    </location>
</feature>
<comment type="caution">
    <text evidence="7">The sequence shown here is derived from an EMBL/GenBank/DDBJ whole genome shotgun (WGS) entry which is preliminary data.</text>
</comment>
<evidence type="ECO:0000313" key="7">
    <source>
        <dbReference type="EMBL" id="KAA8495891.1"/>
    </source>
</evidence>